<dbReference type="Pfam" id="PF01161">
    <property type="entry name" value="PBP"/>
    <property type="match status" value="1"/>
</dbReference>
<dbReference type="GO" id="GO:0030162">
    <property type="term" value="P:regulation of proteolysis"/>
    <property type="evidence" value="ECO:0007669"/>
    <property type="project" value="TreeGrafter"/>
</dbReference>
<name>A0A6A6X4V3_9PLEO</name>
<feature type="signal peptide" evidence="2">
    <location>
        <begin position="1"/>
        <end position="22"/>
    </location>
</feature>
<evidence type="ECO:0000256" key="2">
    <source>
        <dbReference type="SAM" id="SignalP"/>
    </source>
</evidence>
<feature type="region of interest" description="Disordered" evidence="1">
    <location>
        <begin position="186"/>
        <end position="208"/>
    </location>
</feature>
<dbReference type="InterPro" id="IPR035810">
    <property type="entry name" value="PEBP_euk"/>
</dbReference>
<evidence type="ECO:0000313" key="3">
    <source>
        <dbReference type="EMBL" id="KAF2791352.1"/>
    </source>
</evidence>
<dbReference type="SUPFAM" id="SSF49777">
    <property type="entry name" value="PEBP-like"/>
    <property type="match status" value="1"/>
</dbReference>
<dbReference type="Gene3D" id="3.90.280.10">
    <property type="entry name" value="PEBP-like"/>
    <property type="match status" value="1"/>
</dbReference>
<organism evidence="3 4">
    <name type="scientific">Melanomma pulvis-pyrius CBS 109.77</name>
    <dbReference type="NCBI Taxonomy" id="1314802"/>
    <lineage>
        <taxon>Eukaryota</taxon>
        <taxon>Fungi</taxon>
        <taxon>Dikarya</taxon>
        <taxon>Ascomycota</taxon>
        <taxon>Pezizomycotina</taxon>
        <taxon>Dothideomycetes</taxon>
        <taxon>Pleosporomycetidae</taxon>
        <taxon>Pleosporales</taxon>
        <taxon>Melanommataceae</taxon>
        <taxon>Melanomma</taxon>
    </lineage>
</organism>
<dbReference type="GO" id="GO:0030414">
    <property type="term" value="F:peptidase inhibitor activity"/>
    <property type="evidence" value="ECO:0007669"/>
    <property type="project" value="TreeGrafter"/>
</dbReference>
<evidence type="ECO:0000313" key="4">
    <source>
        <dbReference type="Proteomes" id="UP000799757"/>
    </source>
</evidence>
<dbReference type="GO" id="GO:0005543">
    <property type="term" value="F:phospholipid binding"/>
    <property type="evidence" value="ECO:0007669"/>
    <property type="project" value="TreeGrafter"/>
</dbReference>
<proteinExistence type="predicted"/>
<keyword evidence="4" id="KW-1185">Reference proteome</keyword>
<feature type="chain" id="PRO_5025353955" evidence="2">
    <location>
        <begin position="23"/>
        <end position="242"/>
    </location>
</feature>
<dbReference type="GO" id="GO:0046578">
    <property type="term" value="P:regulation of Ras protein signal transduction"/>
    <property type="evidence" value="ECO:0007669"/>
    <property type="project" value="TreeGrafter"/>
</dbReference>
<dbReference type="InterPro" id="IPR036610">
    <property type="entry name" value="PEBP-like_sf"/>
</dbReference>
<reference evidence="3" key="1">
    <citation type="journal article" date="2020" name="Stud. Mycol.">
        <title>101 Dothideomycetes genomes: a test case for predicting lifestyles and emergence of pathogens.</title>
        <authorList>
            <person name="Haridas S."/>
            <person name="Albert R."/>
            <person name="Binder M."/>
            <person name="Bloem J."/>
            <person name="Labutti K."/>
            <person name="Salamov A."/>
            <person name="Andreopoulos B."/>
            <person name="Baker S."/>
            <person name="Barry K."/>
            <person name="Bills G."/>
            <person name="Bluhm B."/>
            <person name="Cannon C."/>
            <person name="Castanera R."/>
            <person name="Culley D."/>
            <person name="Daum C."/>
            <person name="Ezra D."/>
            <person name="Gonzalez J."/>
            <person name="Henrissat B."/>
            <person name="Kuo A."/>
            <person name="Liang C."/>
            <person name="Lipzen A."/>
            <person name="Lutzoni F."/>
            <person name="Magnuson J."/>
            <person name="Mondo S."/>
            <person name="Nolan M."/>
            <person name="Ohm R."/>
            <person name="Pangilinan J."/>
            <person name="Park H.-J."/>
            <person name="Ramirez L."/>
            <person name="Alfaro M."/>
            <person name="Sun H."/>
            <person name="Tritt A."/>
            <person name="Yoshinaga Y."/>
            <person name="Zwiers L.-H."/>
            <person name="Turgeon B."/>
            <person name="Goodwin S."/>
            <person name="Spatafora J."/>
            <person name="Crous P."/>
            <person name="Grigoriev I."/>
        </authorList>
    </citation>
    <scope>NUCLEOTIDE SEQUENCE</scope>
    <source>
        <strain evidence="3">CBS 109.77</strain>
    </source>
</reference>
<accession>A0A6A6X4V3</accession>
<protein>
    <submittedName>
        <fullName evidence="3">PEBP-like protein</fullName>
    </submittedName>
</protein>
<dbReference type="PANTHER" id="PTHR11362">
    <property type="entry name" value="PHOSPHATIDYLETHANOLAMINE-BINDING PROTEIN"/>
    <property type="match status" value="1"/>
</dbReference>
<dbReference type="AlphaFoldDB" id="A0A6A6X4V3"/>
<dbReference type="PANTHER" id="PTHR11362:SF148">
    <property type="entry name" value="CARBOXYPEPTIDASE Y INHIBITOR"/>
    <property type="match status" value="1"/>
</dbReference>
<dbReference type="Proteomes" id="UP000799757">
    <property type="component" value="Unassembled WGS sequence"/>
</dbReference>
<gene>
    <name evidence="3" type="ORF">K505DRAFT_280840</name>
</gene>
<dbReference type="CDD" id="cd00866">
    <property type="entry name" value="PEBP_euk"/>
    <property type="match status" value="1"/>
</dbReference>
<feature type="compositionally biased region" description="Low complexity" evidence="1">
    <location>
        <begin position="198"/>
        <end position="208"/>
    </location>
</feature>
<dbReference type="EMBL" id="MU002023">
    <property type="protein sequence ID" value="KAF2791352.1"/>
    <property type="molecule type" value="Genomic_DNA"/>
</dbReference>
<sequence>MLHCKGLSFGLLLAALKTTVLAQTAPGFSVQASSTLNVTFGTNNVSPAGELVPRPDTVNPPNITTPVWTSNGKAVLFMVDSDVPRNGTRVELLHWLVSDVTLSGNNTLSFPGPGEAPYRQPSPPVGDTPHAYTLVLFPQPENFSIPSQFTDVLQTRVFFNMSNFVAAAGLGQPIAANYIKVQNLTGTPTQTFPPPRPTNATSASNTSTPEFPGAAPLVLGGGRVFWAGVGTAVVAGIAAFAL</sequence>
<evidence type="ECO:0000256" key="1">
    <source>
        <dbReference type="SAM" id="MobiDB-lite"/>
    </source>
</evidence>
<dbReference type="InterPro" id="IPR008914">
    <property type="entry name" value="PEBP"/>
</dbReference>
<dbReference type="OrthoDB" id="2506647at2759"/>
<keyword evidence="2" id="KW-0732">Signal</keyword>